<comment type="subcellular location">
    <subcellularLocation>
        <location evidence="2">Cell membrane</location>
        <topology evidence="2">Multi-pass membrane protein</topology>
    </subcellularLocation>
</comment>
<evidence type="ECO:0000256" key="9">
    <source>
        <dbReference type="ARBA" id="ARBA00023012"/>
    </source>
</evidence>
<evidence type="ECO:0000256" key="1">
    <source>
        <dbReference type="ARBA" id="ARBA00000085"/>
    </source>
</evidence>
<reference evidence="13" key="1">
    <citation type="submission" date="2020-10" db="EMBL/GenBank/DDBJ databases">
        <authorList>
            <person name="Gilroy R."/>
        </authorList>
    </citation>
    <scope>NUCLEOTIDE SEQUENCE</scope>
    <source>
        <strain evidence="13">CHK176-6737</strain>
    </source>
</reference>
<dbReference type="GO" id="GO:0005886">
    <property type="term" value="C:plasma membrane"/>
    <property type="evidence" value="ECO:0007669"/>
    <property type="project" value="UniProtKB-SubCell"/>
</dbReference>
<sequence>MRFFFNYLKKRRLEIIVFLLFVLIFLVTFLLYDLPVGAVVYPAVLCAAAGAAILVYDFLKAKKRHEKLEKLAHLSAQLIDSLPSAVSQDDEDYQKIILHLKDEQRFLATQSDRRYADMIEYYTVWVHQIKTPIASMRLTLQNEDSPLARSIRDDLFRIEQYVEMVLCYLRLDSDTTDFVIAEVDLDKILRQAFRRFSGQFISKKLTLHYTPVHEPVLTDEKWLLFVIEQLLSNAVKYTPAGGVITVTLDQDGVLVLQDTGIGIAPGDLPRVFERGYTGLNGRTDKRASGLGLYLCKRICQNLRHAIRVTSAPGQGTAVYLTLRRDKLEIE</sequence>
<evidence type="ECO:0000313" key="13">
    <source>
        <dbReference type="EMBL" id="HIU68995.1"/>
    </source>
</evidence>
<dbReference type="AlphaFoldDB" id="A0A9D1MUK2"/>
<feature type="transmembrane region" description="Helical" evidence="11">
    <location>
        <begin position="38"/>
        <end position="59"/>
    </location>
</feature>
<evidence type="ECO:0000256" key="7">
    <source>
        <dbReference type="ARBA" id="ARBA00022777"/>
    </source>
</evidence>
<evidence type="ECO:0000259" key="12">
    <source>
        <dbReference type="PROSITE" id="PS50109"/>
    </source>
</evidence>
<dbReference type="Proteomes" id="UP000824125">
    <property type="component" value="Unassembled WGS sequence"/>
</dbReference>
<comment type="caution">
    <text evidence="13">The sequence shown here is derived from an EMBL/GenBank/DDBJ whole genome shotgun (WGS) entry which is preliminary data.</text>
</comment>
<accession>A0A9D1MUK2</accession>
<keyword evidence="6 11" id="KW-0812">Transmembrane</keyword>
<dbReference type="PANTHER" id="PTHR45453">
    <property type="entry name" value="PHOSPHATE REGULON SENSOR PROTEIN PHOR"/>
    <property type="match status" value="1"/>
</dbReference>
<organism evidence="13 14">
    <name type="scientific">Candidatus Scybalenecus merdavium</name>
    <dbReference type="NCBI Taxonomy" id="2840939"/>
    <lineage>
        <taxon>Bacteria</taxon>
        <taxon>Bacillati</taxon>
        <taxon>Bacillota</taxon>
        <taxon>Clostridia</taxon>
        <taxon>Eubacteriales</taxon>
        <taxon>Oscillospiraceae</taxon>
        <taxon>Oscillospiraceae incertae sedis</taxon>
        <taxon>Candidatus Scybalenecus</taxon>
    </lineage>
</organism>
<protein>
    <recommendedName>
        <fullName evidence="3">histidine kinase</fullName>
        <ecNumber evidence="3">2.7.13.3</ecNumber>
    </recommendedName>
</protein>
<dbReference type="PANTHER" id="PTHR45453:SF2">
    <property type="entry name" value="HISTIDINE KINASE"/>
    <property type="match status" value="1"/>
</dbReference>
<dbReference type="InterPro" id="IPR005467">
    <property type="entry name" value="His_kinase_dom"/>
</dbReference>
<keyword evidence="5" id="KW-0808">Transferase</keyword>
<evidence type="ECO:0000256" key="3">
    <source>
        <dbReference type="ARBA" id="ARBA00012438"/>
    </source>
</evidence>
<dbReference type="SUPFAM" id="SSF55874">
    <property type="entry name" value="ATPase domain of HSP90 chaperone/DNA topoisomerase II/histidine kinase"/>
    <property type="match status" value="1"/>
</dbReference>
<keyword evidence="9" id="KW-0902">Two-component regulatory system</keyword>
<reference evidence="13" key="2">
    <citation type="journal article" date="2021" name="PeerJ">
        <title>Extensive microbial diversity within the chicken gut microbiome revealed by metagenomics and culture.</title>
        <authorList>
            <person name="Gilroy R."/>
            <person name="Ravi A."/>
            <person name="Getino M."/>
            <person name="Pursley I."/>
            <person name="Horton D.L."/>
            <person name="Alikhan N.F."/>
            <person name="Baker D."/>
            <person name="Gharbi K."/>
            <person name="Hall N."/>
            <person name="Watson M."/>
            <person name="Adriaenssens E.M."/>
            <person name="Foster-Nyarko E."/>
            <person name="Jarju S."/>
            <person name="Secka A."/>
            <person name="Antonio M."/>
            <person name="Oren A."/>
            <person name="Chaudhuri R.R."/>
            <person name="La Ragione R."/>
            <person name="Hildebrand F."/>
            <person name="Pallen M.J."/>
        </authorList>
    </citation>
    <scope>NUCLEOTIDE SEQUENCE</scope>
    <source>
        <strain evidence="13">CHK176-6737</strain>
    </source>
</reference>
<dbReference type="InterPro" id="IPR036890">
    <property type="entry name" value="HATPase_C_sf"/>
</dbReference>
<dbReference type="GO" id="GO:0004721">
    <property type="term" value="F:phosphoprotein phosphatase activity"/>
    <property type="evidence" value="ECO:0007669"/>
    <property type="project" value="TreeGrafter"/>
</dbReference>
<gene>
    <name evidence="13" type="ORF">IAD23_03460</name>
</gene>
<evidence type="ECO:0000256" key="10">
    <source>
        <dbReference type="ARBA" id="ARBA00023136"/>
    </source>
</evidence>
<evidence type="ECO:0000256" key="2">
    <source>
        <dbReference type="ARBA" id="ARBA00004651"/>
    </source>
</evidence>
<name>A0A9D1MUK2_9FIRM</name>
<evidence type="ECO:0000256" key="4">
    <source>
        <dbReference type="ARBA" id="ARBA00022475"/>
    </source>
</evidence>
<evidence type="ECO:0000256" key="8">
    <source>
        <dbReference type="ARBA" id="ARBA00022989"/>
    </source>
</evidence>
<keyword evidence="8 11" id="KW-1133">Transmembrane helix</keyword>
<dbReference type="PROSITE" id="PS50109">
    <property type="entry name" value="HIS_KIN"/>
    <property type="match status" value="1"/>
</dbReference>
<dbReference type="InterPro" id="IPR003594">
    <property type="entry name" value="HATPase_dom"/>
</dbReference>
<feature type="domain" description="Histidine kinase" evidence="12">
    <location>
        <begin position="124"/>
        <end position="326"/>
    </location>
</feature>
<evidence type="ECO:0000313" key="14">
    <source>
        <dbReference type="Proteomes" id="UP000824125"/>
    </source>
</evidence>
<dbReference type="Pfam" id="PF02518">
    <property type="entry name" value="HATPase_c"/>
    <property type="match status" value="1"/>
</dbReference>
<proteinExistence type="predicted"/>
<dbReference type="SMART" id="SM00387">
    <property type="entry name" value="HATPase_c"/>
    <property type="match status" value="1"/>
</dbReference>
<keyword evidence="4" id="KW-1003">Cell membrane</keyword>
<evidence type="ECO:0000256" key="11">
    <source>
        <dbReference type="SAM" id="Phobius"/>
    </source>
</evidence>
<dbReference type="EMBL" id="DVNM01000018">
    <property type="protein sequence ID" value="HIU68995.1"/>
    <property type="molecule type" value="Genomic_DNA"/>
</dbReference>
<dbReference type="InterPro" id="IPR050351">
    <property type="entry name" value="BphY/WalK/GraS-like"/>
</dbReference>
<keyword evidence="7 13" id="KW-0418">Kinase</keyword>
<dbReference type="GO" id="GO:0016036">
    <property type="term" value="P:cellular response to phosphate starvation"/>
    <property type="evidence" value="ECO:0007669"/>
    <property type="project" value="TreeGrafter"/>
</dbReference>
<feature type="transmembrane region" description="Helical" evidence="11">
    <location>
        <begin position="12"/>
        <end position="32"/>
    </location>
</feature>
<comment type="catalytic activity">
    <reaction evidence="1">
        <text>ATP + protein L-histidine = ADP + protein N-phospho-L-histidine.</text>
        <dbReference type="EC" id="2.7.13.3"/>
    </reaction>
</comment>
<dbReference type="GO" id="GO:0000155">
    <property type="term" value="F:phosphorelay sensor kinase activity"/>
    <property type="evidence" value="ECO:0007669"/>
    <property type="project" value="TreeGrafter"/>
</dbReference>
<dbReference type="Gene3D" id="3.30.565.10">
    <property type="entry name" value="Histidine kinase-like ATPase, C-terminal domain"/>
    <property type="match status" value="1"/>
</dbReference>
<evidence type="ECO:0000256" key="6">
    <source>
        <dbReference type="ARBA" id="ARBA00022692"/>
    </source>
</evidence>
<keyword evidence="10 11" id="KW-0472">Membrane</keyword>
<dbReference type="EC" id="2.7.13.3" evidence="3"/>
<evidence type="ECO:0000256" key="5">
    <source>
        <dbReference type="ARBA" id="ARBA00022679"/>
    </source>
</evidence>